<feature type="domain" description="Lebercilin" evidence="5">
    <location>
        <begin position="92"/>
        <end position="283"/>
    </location>
</feature>
<evidence type="ECO:0000256" key="4">
    <source>
        <dbReference type="SAM" id="MobiDB-lite"/>
    </source>
</evidence>
<dbReference type="EMBL" id="GECU01017626">
    <property type="protein sequence ID" value="JAS90080.1"/>
    <property type="molecule type" value="Transcribed_RNA"/>
</dbReference>
<dbReference type="Pfam" id="PF15619">
    <property type="entry name" value="Lebercilin"/>
    <property type="match status" value="1"/>
</dbReference>
<evidence type="ECO:0000256" key="3">
    <source>
        <dbReference type="SAM" id="Coils"/>
    </source>
</evidence>
<evidence type="ECO:0000259" key="5">
    <source>
        <dbReference type="Pfam" id="PF15619"/>
    </source>
</evidence>
<comment type="similarity">
    <text evidence="1">Belongs to the LCA5 family.</text>
</comment>
<protein>
    <recommendedName>
        <fullName evidence="5">Lebercilin domain-containing protein</fullName>
    </recommendedName>
</protein>
<organism evidence="6">
    <name type="scientific">Homalodisca liturata</name>
    <dbReference type="NCBI Taxonomy" id="320908"/>
    <lineage>
        <taxon>Eukaryota</taxon>
        <taxon>Metazoa</taxon>
        <taxon>Ecdysozoa</taxon>
        <taxon>Arthropoda</taxon>
        <taxon>Hexapoda</taxon>
        <taxon>Insecta</taxon>
        <taxon>Pterygota</taxon>
        <taxon>Neoptera</taxon>
        <taxon>Paraneoptera</taxon>
        <taxon>Hemiptera</taxon>
        <taxon>Auchenorrhyncha</taxon>
        <taxon>Membracoidea</taxon>
        <taxon>Cicadellidae</taxon>
        <taxon>Cicadellinae</taxon>
        <taxon>Proconiini</taxon>
        <taxon>Homalodisca</taxon>
    </lineage>
</organism>
<feature type="region of interest" description="Disordered" evidence="4">
    <location>
        <begin position="646"/>
        <end position="680"/>
    </location>
</feature>
<evidence type="ECO:0000313" key="6">
    <source>
        <dbReference type="EMBL" id="JAS90080.1"/>
    </source>
</evidence>
<sequence length="763" mass="87031">MLSVLEERKTSVPRVMTDISEPKSVSDGDPSRSFKEITASPPPFDELKSVQQTKRLLQKKNQLHPLFANHPYRCASMYGPRATSSRPKLKDVSQRIVSAKLLQIKELRNQLTLTQHQLNDVTNENRFLKTLQKRQEVALRKYEGHEARLPQLIQSHNEEVRILTSKLKQLKHTNQRLVDKLKSAEQQLSSLQEEHCHLLGLSRNQQLGEREALTTQVEELQHTVRNQHNTIQLLTRKVDLERKNYKHELGTEKNKRSEVERKLTLAMQTIENLKDQIEAKEKCLSAIVPSRYVRIGHGLSQASLQTARVTHSQIPRTPNNQISISSYKNNVNQTSEQSSTEQMANETDVLESQNGNNTSDSGKTNNGTILPKIKPQITNRNLRSQYKLSSKRLNTNKKSSAKHETPDYSSSFTSEDIPLKDLAKNSGSESDKVTQAKREFVLNSQTDSGRGRKFSVDSGVINRSESGKITQRTDQSRASSTKTRRNSVSVCRTDVTSSEELDKYIKQDNLAEKIETHKSIRDELRELEEKLLNGSSFLEKSRKQKLVDPQVEESAKEMCKGMIGTPRNISDEDSDGETQENLDISWNDIHNKIKAESDAAEAKLEEYYSALEKNELDIGETEDYIALEEEQKERLLKALKEIDKEAQGVSSASSSDESKLSSSRKPTRRKSDGYSYNFSKNIDNLHRGLPVYDKVKIPAVEKMRREEKEYLSEVESGRKNKADFMKDLFGNYDTVGLQADSFPSSERRSEDVERLVELNRPFD</sequence>
<evidence type="ECO:0000256" key="1">
    <source>
        <dbReference type="ARBA" id="ARBA00010229"/>
    </source>
</evidence>
<dbReference type="AlphaFoldDB" id="A0A1B6IT93"/>
<feature type="region of interest" description="Disordered" evidence="4">
    <location>
        <begin position="330"/>
        <end position="491"/>
    </location>
</feature>
<reference evidence="6" key="1">
    <citation type="submission" date="2015-11" db="EMBL/GenBank/DDBJ databases">
        <title>De novo transcriptome assembly of four potential Pierce s Disease insect vectors from Arizona vineyards.</title>
        <authorList>
            <person name="Tassone E.E."/>
        </authorList>
    </citation>
    <scope>NUCLEOTIDE SEQUENCE</scope>
</reference>
<feature type="compositionally biased region" description="Basic and acidic residues" evidence="4">
    <location>
        <begin position="417"/>
        <end position="440"/>
    </location>
</feature>
<dbReference type="Gene3D" id="1.20.5.170">
    <property type="match status" value="1"/>
</dbReference>
<feature type="compositionally biased region" description="Basic and acidic residues" evidence="4">
    <location>
        <begin position="745"/>
        <end position="763"/>
    </location>
</feature>
<feature type="compositionally biased region" description="Low complexity" evidence="4">
    <location>
        <begin position="650"/>
        <end position="663"/>
    </location>
</feature>
<dbReference type="PANTHER" id="PTHR16650:SF6">
    <property type="entry name" value="GH21622P"/>
    <property type="match status" value="1"/>
</dbReference>
<feature type="region of interest" description="Disordered" evidence="4">
    <location>
        <begin position="739"/>
        <end position="763"/>
    </location>
</feature>
<feature type="compositionally biased region" description="Polar residues" evidence="4">
    <location>
        <begin position="376"/>
        <end position="398"/>
    </location>
</feature>
<dbReference type="GO" id="GO:0042073">
    <property type="term" value="P:intraciliary transport"/>
    <property type="evidence" value="ECO:0007669"/>
    <property type="project" value="TreeGrafter"/>
</dbReference>
<feature type="region of interest" description="Disordered" evidence="4">
    <location>
        <begin position="1"/>
        <end position="42"/>
    </location>
</feature>
<accession>A0A1B6IT93</accession>
<name>A0A1B6IT93_9HEMI</name>
<feature type="compositionally biased region" description="Polar residues" evidence="4">
    <location>
        <begin position="330"/>
        <end position="368"/>
    </location>
</feature>
<dbReference type="InterPro" id="IPR026188">
    <property type="entry name" value="Lebercilin-like"/>
</dbReference>
<proteinExistence type="inferred from homology"/>
<feature type="compositionally biased region" description="Basic and acidic residues" evidence="4">
    <location>
        <begin position="1"/>
        <end position="10"/>
    </location>
</feature>
<evidence type="ECO:0000256" key="2">
    <source>
        <dbReference type="ARBA" id="ARBA00023054"/>
    </source>
</evidence>
<gene>
    <name evidence="6" type="ORF">g.21376</name>
</gene>
<dbReference type="InterPro" id="IPR028933">
    <property type="entry name" value="Lebercilin_dom"/>
</dbReference>
<keyword evidence="2 3" id="KW-0175">Coiled coil</keyword>
<feature type="coiled-coil region" evidence="3">
    <location>
        <begin position="104"/>
        <end position="283"/>
    </location>
</feature>
<feature type="compositionally biased region" description="Polar residues" evidence="4">
    <location>
        <begin position="461"/>
        <end position="491"/>
    </location>
</feature>
<feature type="compositionally biased region" description="Basic and acidic residues" evidence="4">
    <location>
        <begin position="20"/>
        <end position="35"/>
    </location>
</feature>
<dbReference type="GO" id="GO:0005930">
    <property type="term" value="C:axoneme"/>
    <property type="evidence" value="ECO:0007669"/>
    <property type="project" value="TreeGrafter"/>
</dbReference>
<dbReference type="PANTHER" id="PTHR16650">
    <property type="entry name" value="C21ORF13-RELATED"/>
    <property type="match status" value="1"/>
</dbReference>